<keyword evidence="4 8" id="KW-0812">Transmembrane</keyword>
<dbReference type="AlphaFoldDB" id="A0A6M1T7T9"/>
<comment type="similarity">
    <text evidence="8 9">Belongs to the TonB-dependent receptor family.</text>
</comment>
<evidence type="ECO:0000259" key="12">
    <source>
        <dbReference type="Pfam" id="PF07715"/>
    </source>
</evidence>
<keyword evidence="5 9" id="KW-0798">TonB box</keyword>
<evidence type="ECO:0000256" key="6">
    <source>
        <dbReference type="ARBA" id="ARBA00023136"/>
    </source>
</evidence>
<dbReference type="Pfam" id="PF13715">
    <property type="entry name" value="CarbopepD_reg_2"/>
    <property type="match status" value="1"/>
</dbReference>
<sequence>MMKKYCLILIGVLCLSIVAQAQNHRVKGTVNGSDGHILPGVNIMVKGTTKGTTTDQDGTYSIQVSHDDILIFSFIGYERKEIPVAGQETIDVTLTMANNEIGKVVVTAMGMSQVKEKIGYSTQQIETENIQNTEAQNLGNLFTGKVAGLSVDNPTGMFQSAKFELRGKEPLVVIDGVPVDTDLFDVSKNDIQEINVLKGTAASALYGARGKDGAILITTKDASDKGLRVNVSHSTMVSAGYTVFPDVQKEYGNGSNGKYEFWDGKDGGVSDGDMIWGPKFEEGKKIAQWNSPIRDKQTGEVIEWYGTVEGTKYDDKSRYERVPIAWESHDNLKAFMRPGYVTSSDFSIGFRGEKSRYRFSGNYSYQQGQVPNTSLPKGGVSFASTFDLSSDITLDNKFSYNKVYSPNYPAYGYGPNNHIYTLLVWQGADVDPQDQRTHMWVPGKEGYKQANWNYAWYNNPYFGAYKRNQEYDSNVYRGQLKLKWDISKNLYVQGRTSLNKKNKFEDQQRPKSYLRYGDPRDGFYKTWNKDGLTLDNDIRANYHKQLTEDFSFTANAGANSVFRKFEQYYNSTDGLVVPDVYSLANSKRSVKASTYVRKKAIRSVYATLDLELMDAFFLNLSGRNDWSSVLPESNNSYFYPSASLSVMVSNLVDFPDALDYLKVYSSWAQVSSDLDPNFQNPYQTKAYYQKQTGFNGTPQLSYPGGIVNPNIKPQQSISTEIGLSSGLLNNRLNFDVTYYNVVDRNQIINLPVSKASGFNSRKVNGNEYTTNGWEVMVNATPVQSGDFNWDVTANWYKRVRRLTSIYGDRDKYGNLSEGERADNYYATGWMKTPDGRLILDEQTGMPTKDPYPQLKGHKNPDWRFGLQNEFHYKKFSLSMSVDGAVGGLMRSLTVEKLWWGGKHPESTTWRDEEYAAGHPVYVPEGVNVVSGELKTDVDGNVIKDTRKYKENTTAVGWQQWAQNYPYRAAVTQDESEKFANIFDRSFIKLRNLSLTYDVSSLFKNTGVREASVTAYGYNLAILKKADIIDPDFGNDDELQDPSTRYVGMKVNLSF</sequence>
<dbReference type="InterPro" id="IPR012910">
    <property type="entry name" value="Plug_dom"/>
</dbReference>
<dbReference type="InterPro" id="IPR036942">
    <property type="entry name" value="Beta-barrel_TonB_sf"/>
</dbReference>
<evidence type="ECO:0000256" key="4">
    <source>
        <dbReference type="ARBA" id="ARBA00022692"/>
    </source>
</evidence>
<evidence type="ECO:0000256" key="5">
    <source>
        <dbReference type="ARBA" id="ARBA00023077"/>
    </source>
</evidence>
<feature type="domain" description="TonB-dependent receptor-like beta-barrel" evidence="11">
    <location>
        <begin position="450"/>
        <end position="823"/>
    </location>
</feature>
<accession>A0A6M1T7T9</accession>
<keyword evidence="6 8" id="KW-0472">Membrane</keyword>
<proteinExistence type="inferred from homology"/>
<keyword evidence="3 8" id="KW-1134">Transmembrane beta strand</keyword>
<evidence type="ECO:0000256" key="10">
    <source>
        <dbReference type="SAM" id="SignalP"/>
    </source>
</evidence>
<feature type="chain" id="PRO_5027066864" evidence="10">
    <location>
        <begin position="22"/>
        <end position="1054"/>
    </location>
</feature>
<keyword evidence="2 8" id="KW-0813">Transport</keyword>
<feature type="signal peptide" evidence="10">
    <location>
        <begin position="1"/>
        <end position="21"/>
    </location>
</feature>
<reference evidence="13 14" key="1">
    <citation type="submission" date="2020-02" db="EMBL/GenBank/DDBJ databases">
        <title>Aliifodinibius halophilus 2W32, complete genome.</title>
        <authorList>
            <person name="Li Y."/>
            <person name="Wu S."/>
        </authorList>
    </citation>
    <scope>NUCLEOTIDE SEQUENCE [LARGE SCALE GENOMIC DNA]</scope>
    <source>
        <strain evidence="13 14">2W32</strain>
    </source>
</reference>
<keyword evidence="7 8" id="KW-0998">Cell outer membrane</keyword>
<dbReference type="InterPro" id="IPR000531">
    <property type="entry name" value="Beta-barrel_TonB"/>
</dbReference>
<dbReference type="GO" id="GO:0009279">
    <property type="term" value="C:cell outer membrane"/>
    <property type="evidence" value="ECO:0007669"/>
    <property type="project" value="UniProtKB-SubCell"/>
</dbReference>
<evidence type="ECO:0000256" key="2">
    <source>
        <dbReference type="ARBA" id="ARBA00022448"/>
    </source>
</evidence>
<dbReference type="NCBIfam" id="TIGR04056">
    <property type="entry name" value="OMP_RagA_SusC"/>
    <property type="match status" value="1"/>
</dbReference>
<dbReference type="InterPro" id="IPR008969">
    <property type="entry name" value="CarboxyPept-like_regulatory"/>
</dbReference>
<evidence type="ECO:0000256" key="8">
    <source>
        <dbReference type="PROSITE-ProRule" id="PRU01360"/>
    </source>
</evidence>
<dbReference type="Pfam" id="PF07715">
    <property type="entry name" value="Plug"/>
    <property type="match status" value="1"/>
</dbReference>
<evidence type="ECO:0000256" key="1">
    <source>
        <dbReference type="ARBA" id="ARBA00004571"/>
    </source>
</evidence>
<evidence type="ECO:0000256" key="7">
    <source>
        <dbReference type="ARBA" id="ARBA00023237"/>
    </source>
</evidence>
<evidence type="ECO:0000313" key="14">
    <source>
        <dbReference type="Proteomes" id="UP000479132"/>
    </source>
</evidence>
<keyword evidence="14" id="KW-1185">Reference proteome</keyword>
<dbReference type="Gene3D" id="2.40.170.20">
    <property type="entry name" value="TonB-dependent receptor, beta-barrel domain"/>
    <property type="match status" value="1"/>
</dbReference>
<dbReference type="SUPFAM" id="SSF56935">
    <property type="entry name" value="Porins"/>
    <property type="match status" value="1"/>
</dbReference>
<dbReference type="SUPFAM" id="SSF49464">
    <property type="entry name" value="Carboxypeptidase regulatory domain-like"/>
    <property type="match status" value="1"/>
</dbReference>
<evidence type="ECO:0000259" key="11">
    <source>
        <dbReference type="Pfam" id="PF00593"/>
    </source>
</evidence>
<evidence type="ECO:0000256" key="9">
    <source>
        <dbReference type="RuleBase" id="RU003357"/>
    </source>
</evidence>
<comment type="caution">
    <text evidence="13">The sequence shown here is derived from an EMBL/GenBank/DDBJ whole genome shotgun (WGS) entry which is preliminary data.</text>
</comment>
<keyword evidence="10" id="KW-0732">Signal</keyword>
<gene>
    <name evidence="13" type="ORF">G3569_17355</name>
</gene>
<dbReference type="InterPro" id="IPR037066">
    <property type="entry name" value="Plug_dom_sf"/>
</dbReference>
<dbReference type="PROSITE" id="PS52016">
    <property type="entry name" value="TONB_DEPENDENT_REC_3"/>
    <property type="match status" value="1"/>
</dbReference>
<dbReference type="EMBL" id="JAALLS010000035">
    <property type="protein sequence ID" value="NGP90129.1"/>
    <property type="molecule type" value="Genomic_DNA"/>
</dbReference>
<organism evidence="13 14">
    <name type="scientific">Fodinibius halophilus</name>
    <dbReference type="NCBI Taxonomy" id="1736908"/>
    <lineage>
        <taxon>Bacteria</taxon>
        <taxon>Pseudomonadati</taxon>
        <taxon>Balneolota</taxon>
        <taxon>Balneolia</taxon>
        <taxon>Balneolales</taxon>
        <taxon>Balneolaceae</taxon>
        <taxon>Fodinibius</taxon>
    </lineage>
</organism>
<evidence type="ECO:0000256" key="3">
    <source>
        <dbReference type="ARBA" id="ARBA00022452"/>
    </source>
</evidence>
<dbReference type="InterPro" id="IPR039426">
    <property type="entry name" value="TonB-dep_rcpt-like"/>
</dbReference>
<protein>
    <submittedName>
        <fullName evidence="13">SusC/RagA family TonB-linked outer membrane protein</fullName>
    </submittedName>
</protein>
<dbReference type="InterPro" id="IPR023996">
    <property type="entry name" value="TonB-dep_OMP_SusC/RagA"/>
</dbReference>
<evidence type="ECO:0000313" key="13">
    <source>
        <dbReference type="EMBL" id="NGP90129.1"/>
    </source>
</evidence>
<dbReference type="Proteomes" id="UP000479132">
    <property type="component" value="Unassembled WGS sequence"/>
</dbReference>
<dbReference type="Pfam" id="PF00593">
    <property type="entry name" value="TonB_dep_Rec_b-barrel"/>
    <property type="match status" value="1"/>
</dbReference>
<name>A0A6M1T7T9_9BACT</name>
<dbReference type="Gene3D" id="2.60.40.1120">
    <property type="entry name" value="Carboxypeptidase-like, regulatory domain"/>
    <property type="match status" value="1"/>
</dbReference>
<comment type="subcellular location">
    <subcellularLocation>
        <location evidence="1 8">Cell outer membrane</location>
        <topology evidence="1 8">Multi-pass membrane protein</topology>
    </subcellularLocation>
</comment>
<feature type="domain" description="TonB-dependent receptor plug" evidence="12">
    <location>
        <begin position="116"/>
        <end position="211"/>
    </location>
</feature>
<dbReference type="Gene3D" id="2.170.130.10">
    <property type="entry name" value="TonB-dependent receptor, plug domain"/>
    <property type="match status" value="1"/>
</dbReference>